<accession>A0AAV4E738</accession>
<name>A0AAV4E738_LACHE</name>
<dbReference type="AlphaFoldDB" id="A0AAV4E738"/>
<comment type="caution">
    <text evidence="1">The sequence shown here is derived from an EMBL/GenBank/DDBJ whole genome shotgun (WGS) entry which is preliminary data.</text>
</comment>
<dbReference type="Gene3D" id="3.40.50.720">
    <property type="entry name" value="NAD(P)-binding Rossmann-like Domain"/>
    <property type="match status" value="1"/>
</dbReference>
<evidence type="ECO:0000313" key="2">
    <source>
        <dbReference type="Proteomes" id="UP000630086"/>
    </source>
</evidence>
<reference evidence="1" key="1">
    <citation type="submission" date="2020-07" db="EMBL/GenBank/DDBJ databases">
        <title>Draft genome sequence of Lactobacillus helveticus strain JCM 1062.</title>
        <authorList>
            <person name="Endo A."/>
            <person name="Maeno S."/>
            <person name="Kido Y."/>
        </authorList>
    </citation>
    <scope>NUCLEOTIDE SEQUENCE</scope>
    <source>
        <strain evidence="1">JCM 1062</strain>
    </source>
</reference>
<dbReference type="InterPro" id="IPR036291">
    <property type="entry name" value="NAD(P)-bd_dom_sf"/>
</dbReference>
<gene>
    <name evidence="1" type="ORF">LHEJCM1062_20320</name>
</gene>
<dbReference type="Proteomes" id="UP000630086">
    <property type="component" value="Unassembled WGS sequence"/>
</dbReference>
<sequence>MIAYQYDKLLTGFLGYHAARVANVQPGDSVIVLGDGAIGLSAILQLNCAELNKLFQLVVTQIVKL</sequence>
<protein>
    <submittedName>
        <fullName evidence="1">Uncharacterized protein</fullName>
    </submittedName>
</protein>
<organism evidence="1 2">
    <name type="scientific">Lactobacillus helveticus</name>
    <name type="common">Lactobacillus suntoryeus</name>
    <dbReference type="NCBI Taxonomy" id="1587"/>
    <lineage>
        <taxon>Bacteria</taxon>
        <taxon>Bacillati</taxon>
        <taxon>Bacillota</taxon>
        <taxon>Bacilli</taxon>
        <taxon>Lactobacillales</taxon>
        <taxon>Lactobacillaceae</taxon>
        <taxon>Lactobacillus</taxon>
    </lineage>
</organism>
<proteinExistence type="predicted"/>
<dbReference type="EMBL" id="BLYV01000430">
    <property type="protein sequence ID" value="GFP14160.1"/>
    <property type="molecule type" value="Genomic_DNA"/>
</dbReference>
<evidence type="ECO:0000313" key="1">
    <source>
        <dbReference type="EMBL" id="GFP14160.1"/>
    </source>
</evidence>
<dbReference type="SUPFAM" id="SSF51735">
    <property type="entry name" value="NAD(P)-binding Rossmann-fold domains"/>
    <property type="match status" value="1"/>
</dbReference>